<evidence type="ECO:0000256" key="1">
    <source>
        <dbReference type="SAM" id="Phobius"/>
    </source>
</evidence>
<gene>
    <name evidence="2" type="ORF">A3F84_12830</name>
</gene>
<accession>A0A1F6CFS1</accession>
<proteinExistence type="predicted"/>
<sequence length="75" mass="8581">MEADVRSLRQDMTKLMVDVGEIKGMLTGFKMAFDQMDKRLTDLASQVDRRFSTIQWGFGLLLTLLVLVLGKLFLK</sequence>
<dbReference type="Proteomes" id="UP000178606">
    <property type="component" value="Unassembled WGS sequence"/>
</dbReference>
<dbReference type="AlphaFoldDB" id="A0A1F6CFS1"/>
<protein>
    <submittedName>
        <fullName evidence="2">Uncharacterized protein</fullName>
    </submittedName>
</protein>
<feature type="transmembrane region" description="Helical" evidence="1">
    <location>
        <begin position="54"/>
        <end position="74"/>
    </location>
</feature>
<keyword evidence="1" id="KW-0812">Transmembrane</keyword>
<evidence type="ECO:0000313" key="3">
    <source>
        <dbReference type="Proteomes" id="UP000178606"/>
    </source>
</evidence>
<name>A0A1F6CFS1_HANXR</name>
<keyword evidence="1" id="KW-0472">Membrane</keyword>
<comment type="caution">
    <text evidence="2">The sequence shown here is derived from an EMBL/GenBank/DDBJ whole genome shotgun (WGS) entry which is preliminary data.</text>
</comment>
<dbReference type="EMBL" id="MFKF01000266">
    <property type="protein sequence ID" value="OGG47821.1"/>
    <property type="molecule type" value="Genomic_DNA"/>
</dbReference>
<evidence type="ECO:0000313" key="2">
    <source>
        <dbReference type="EMBL" id="OGG47821.1"/>
    </source>
</evidence>
<keyword evidence="1" id="KW-1133">Transmembrane helix</keyword>
<organism evidence="2 3">
    <name type="scientific">Handelsmanbacteria sp. (strain RIFCSPLOWO2_12_FULL_64_10)</name>
    <dbReference type="NCBI Taxonomy" id="1817868"/>
    <lineage>
        <taxon>Bacteria</taxon>
        <taxon>Candidatus Handelsmaniibacteriota</taxon>
    </lineage>
</organism>
<reference evidence="2 3" key="1">
    <citation type="journal article" date="2016" name="Nat. Commun.">
        <title>Thousands of microbial genomes shed light on interconnected biogeochemical processes in an aquifer system.</title>
        <authorList>
            <person name="Anantharaman K."/>
            <person name="Brown C.T."/>
            <person name="Hug L.A."/>
            <person name="Sharon I."/>
            <person name="Castelle C.J."/>
            <person name="Probst A.J."/>
            <person name="Thomas B.C."/>
            <person name="Singh A."/>
            <person name="Wilkins M.J."/>
            <person name="Karaoz U."/>
            <person name="Brodie E.L."/>
            <person name="Williams K.H."/>
            <person name="Hubbard S.S."/>
            <person name="Banfield J.F."/>
        </authorList>
    </citation>
    <scope>NUCLEOTIDE SEQUENCE [LARGE SCALE GENOMIC DNA]</scope>
    <source>
        <strain evidence="3">RIFCSPLOWO2_12_FULL_64_10</strain>
    </source>
</reference>